<feature type="domain" description="3-dehydroquinate synthase N-terminal" evidence="18">
    <location>
        <begin position="66"/>
        <end position="176"/>
    </location>
</feature>
<evidence type="ECO:0000313" key="20">
    <source>
        <dbReference type="EMBL" id="PFG19634.1"/>
    </source>
</evidence>
<gene>
    <name evidence="17" type="primary">aroB</name>
    <name evidence="20" type="ORF">ATL40_1202</name>
</gene>
<evidence type="ECO:0000256" key="13">
    <source>
        <dbReference type="ARBA" id="ARBA00023027"/>
    </source>
</evidence>
<dbReference type="GO" id="GO:0003856">
    <property type="term" value="F:3-dehydroquinate synthase activity"/>
    <property type="evidence" value="ECO:0007669"/>
    <property type="project" value="UniProtKB-UniRule"/>
</dbReference>
<keyword evidence="8 17" id="KW-0963">Cytoplasm</keyword>
<evidence type="ECO:0000259" key="18">
    <source>
        <dbReference type="Pfam" id="PF01761"/>
    </source>
</evidence>
<keyword evidence="14 17" id="KW-0057">Aromatic amino acid biosynthesis</keyword>
<keyword evidence="9 17" id="KW-0028">Amino-acid biosynthesis</keyword>
<dbReference type="OrthoDB" id="9806583at2"/>
<evidence type="ECO:0000256" key="6">
    <source>
        <dbReference type="ARBA" id="ARBA00013031"/>
    </source>
</evidence>
<comment type="cofactor">
    <cofactor evidence="17">
        <name>Co(2+)</name>
        <dbReference type="ChEBI" id="CHEBI:48828"/>
    </cofactor>
    <cofactor evidence="17">
        <name>Zn(2+)</name>
        <dbReference type="ChEBI" id="CHEBI:29105"/>
    </cofactor>
    <text evidence="17">Binds 1 divalent metal cation per subunit. Can use either Co(2+) or Zn(2+).</text>
</comment>
<feature type="binding site" evidence="17">
    <location>
        <position position="261"/>
    </location>
    <ligand>
        <name>Zn(2+)</name>
        <dbReference type="ChEBI" id="CHEBI:29105"/>
    </ligand>
</feature>
<dbReference type="GO" id="GO:0000166">
    <property type="term" value="F:nucleotide binding"/>
    <property type="evidence" value="ECO:0007669"/>
    <property type="project" value="UniProtKB-KW"/>
</dbReference>
<feature type="binding site" evidence="17">
    <location>
        <position position="182"/>
    </location>
    <ligand>
        <name>Zn(2+)</name>
        <dbReference type="ChEBI" id="CHEBI:29105"/>
    </ligand>
</feature>
<dbReference type="Gene3D" id="1.20.1090.10">
    <property type="entry name" value="Dehydroquinate synthase-like - alpha domain"/>
    <property type="match status" value="1"/>
</dbReference>
<dbReference type="InterPro" id="IPR030960">
    <property type="entry name" value="DHQS/DOIS_N"/>
</dbReference>
<comment type="subcellular location">
    <subcellularLocation>
        <location evidence="3 17">Cytoplasm</location>
    </subcellularLocation>
</comment>
<organism evidence="20 21">
    <name type="scientific">Serinibacter salmoneus</name>
    <dbReference type="NCBI Taxonomy" id="556530"/>
    <lineage>
        <taxon>Bacteria</taxon>
        <taxon>Bacillati</taxon>
        <taxon>Actinomycetota</taxon>
        <taxon>Actinomycetes</taxon>
        <taxon>Micrococcales</taxon>
        <taxon>Beutenbergiaceae</taxon>
        <taxon>Serinibacter</taxon>
    </lineage>
</organism>
<evidence type="ECO:0000259" key="19">
    <source>
        <dbReference type="Pfam" id="PF24621"/>
    </source>
</evidence>
<dbReference type="InterPro" id="IPR050071">
    <property type="entry name" value="Dehydroquinate_synthase"/>
</dbReference>
<evidence type="ECO:0000256" key="10">
    <source>
        <dbReference type="ARBA" id="ARBA00022723"/>
    </source>
</evidence>
<feature type="binding site" evidence="17">
    <location>
        <position position="149"/>
    </location>
    <ligand>
        <name>NAD(+)</name>
        <dbReference type="ChEBI" id="CHEBI:57540"/>
    </ligand>
</feature>
<feature type="binding site" evidence="17">
    <location>
        <begin position="69"/>
        <end position="74"/>
    </location>
    <ligand>
        <name>NAD(+)</name>
        <dbReference type="ChEBI" id="CHEBI:57540"/>
    </ligand>
</feature>
<evidence type="ECO:0000313" key="21">
    <source>
        <dbReference type="Proteomes" id="UP000224915"/>
    </source>
</evidence>
<dbReference type="GO" id="GO:0009073">
    <property type="term" value="P:aromatic amino acid family biosynthetic process"/>
    <property type="evidence" value="ECO:0007669"/>
    <property type="project" value="UniProtKB-KW"/>
</dbReference>
<evidence type="ECO:0000256" key="17">
    <source>
        <dbReference type="HAMAP-Rule" id="MF_00110"/>
    </source>
</evidence>
<keyword evidence="21" id="KW-1185">Reference proteome</keyword>
<keyword evidence="10 17" id="KW-0479">Metal-binding</keyword>
<comment type="cofactor">
    <cofactor evidence="2 17">
        <name>NAD(+)</name>
        <dbReference type="ChEBI" id="CHEBI:57540"/>
    </cofactor>
</comment>
<evidence type="ECO:0000256" key="11">
    <source>
        <dbReference type="ARBA" id="ARBA00022741"/>
    </source>
</evidence>
<dbReference type="PANTHER" id="PTHR43622:SF7">
    <property type="entry name" value="3-DEHYDROQUINATE SYNTHASE, CHLOROPLASTIC"/>
    <property type="match status" value="1"/>
</dbReference>
<keyword evidence="13 17" id="KW-0520">NAD</keyword>
<dbReference type="Proteomes" id="UP000224915">
    <property type="component" value="Unassembled WGS sequence"/>
</dbReference>
<dbReference type="EC" id="4.2.3.4" evidence="6 17"/>
<dbReference type="AlphaFoldDB" id="A0A2A9CYX1"/>
<evidence type="ECO:0000256" key="12">
    <source>
        <dbReference type="ARBA" id="ARBA00022833"/>
    </source>
</evidence>
<dbReference type="PANTHER" id="PTHR43622">
    <property type="entry name" value="3-DEHYDROQUINATE SYNTHASE"/>
    <property type="match status" value="1"/>
</dbReference>
<dbReference type="GO" id="GO:0046872">
    <property type="term" value="F:metal ion binding"/>
    <property type="evidence" value="ECO:0007669"/>
    <property type="project" value="UniProtKB-KW"/>
</dbReference>
<dbReference type="UniPathway" id="UPA00053">
    <property type="reaction ID" value="UER00085"/>
</dbReference>
<feature type="binding site" evidence="17">
    <location>
        <begin position="127"/>
        <end position="128"/>
    </location>
    <ligand>
        <name>NAD(+)</name>
        <dbReference type="ChEBI" id="CHEBI:57540"/>
    </ligand>
</feature>
<feature type="binding site" evidence="17">
    <location>
        <position position="140"/>
    </location>
    <ligand>
        <name>NAD(+)</name>
        <dbReference type="ChEBI" id="CHEBI:57540"/>
    </ligand>
</feature>
<evidence type="ECO:0000256" key="8">
    <source>
        <dbReference type="ARBA" id="ARBA00022490"/>
    </source>
</evidence>
<keyword evidence="12 17" id="KW-0862">Zinc</keyword>
<evidence type="ECO:0000256" key="2">
    <source>
        <dbReference type="ARBA" id="ARBA00001911"/>
    </source>
</evidence>
<dbReference type="InterPro" id="IPR056179">
    <property type="entry name" value="DHQS_C"/>
</dbReference>
<evidence type="ECO:0000256" key="9">
    <source>
        <dbReference type="ARBA" id="ARBA00022605"/>
    </source>
</evidence>
<dbReference type="Pfam" id="PF01761">
    <property type="entry name" value="DHQ_synthase"/>
    <property type="match status" value="1"/>
</dbReference>
<keyword evidence="16 17" id="KW-0170">Cobalt</keyword>
<reference evidence="20 21" key="1">
    <citation type="submission" date="2017-10" db="EMBL/GenBank/DDBJ databases">
        <title>Sequencing the genomes of 1000 actinobacteria strains.</title>
        <authorList>
            <person name="Klenk H.-P."/>
        </authorList>
    </citation>
    <scope>NUCLEOTIDE SEQUENCE [LARGE SCALE GENOMIC DNA]</scope>
    <source>
        <strain evidence="20 21">DSM 21801</strain>
    </source>
</reference>
<dbReference type="PIRSF" id="PIRSF001455">
    <property type="entry name" value="DHQ_synth"/>
    <property type="match status" value="1"/>
</dbReference>
<evidence type="ECO:0000256" key="16">
    <source>
        <dbReference type="ARBA" id="ARBA00023285"/>
    </source>
</evidence>
<comment type="caution">
    <text evidence="20">The sequence shown here is derived from an EMBL/GenBank/DDBJ whole genome shotgun (WGS) entry which is preliminary data.</text>
</comment>
<dbReference type="Pfam" id="PF24621">
    <property type="entry name" value="DHQS_C"/>
    <property type="match status" value="1"/>
</dbReference>
<dbReference type="GO" id="GO:0009423">
    <property type="term" value="P:chorismate biosynthetic process"/>
    <property type="evidence" value="ECO:0007669"/>
    <property type="project" value="UniProtKB-UniRule"/>
</dbReference>
<dbReference type="EMBL" id="PDJD01000001">
    <property type="protein sequence ID" value="PFG19634.1"/>
    <property type="molecule type" value="Genomic_DNA"/>
</dbReference>
<dbReference type="GO" id="GO:0005737">
    <property type="term" value="C:cytoplasm"/>
    <property type="evidence" value="ECO:0007669"/>
    <property type="project" value="UniProtKB-SubCell"/>
</dbReference>
<dbReference type="HAMAP" id="MF_00110">
    <property type="entry name" value="DHQ_synthase"/>
    <property type="match status" value="1"/>
</dbReference>
<dbReference type="RefSeq" id="WP_098468723.1">
    <property type="nucleotide sequence ID" value="NZ_PDJD01000001.1"/>
</dbReference>
<dbReference type="SUPFAM" id="SSF56796">
    <property type="entry name" value="Dehydroquinate synthase-like"/>
    <property type="match status" value="1"/>
</dbReference>
<keyword evidence="15 17" id="KW-0456">Lyase</keyword>
<evidence type="ECO:0000256" key="5">
    <source>
        <dbReference type="ARBA" id="ARBA00005412"/>
    </source>
</evidence>
<comment type="function">
    <text evidence="17">Catalyzes the conversion of 3-deoxy-D-arabino-heptulosonate 7-phosphate (DAHP) to dehydroquinate (DHQ).</text>
</comment>
<keyword evidence="11 17" id="KW-0547">Nucleotide-binding</keyword>
<evidence type="ECO:0000256" key="15">
    <source>
        <dbReference type="ARBA" id="ARBA00023239"/>
    </source>
</evidence>
<protein>
    <recommendedName>
        <fullName evidence="7 17">3-dehydroquinate synthase</fullName>
        <shortName evidence="17">DHQS</shortName>
        <ecNumber evidence="6 17">4.2.3.4</ecNumber>
    </recommendedName>
</protein>
<evidence type="ECO:0000256" key="1">
    <source>
        <dbReference type="ARBA" id="ARBA00001393"/>
    </source>
</evidence>
<evidence type="ECO:0000256" key="7">
    <source>
        <dbReference type="ARBA" id="ARBA00017684"/>
    </source>
</evidence>
<accession>A0A2A9CYX1</accession>
<dbReference type="InterPro" id="IPR030963">
    <property type="entry name" value="DHQ_synth_fam"/>
</dbReference>
<dbReference type="CDD" id="cd08195">
    <property type="entry name" value="DHQS"/>
    <property type="match status" value="1"/>
</dbReference>
<evidence type="ECO:0000256" key="14">
    <source>
        <dbReference type="ARBA" id="ARBA00023141"/>
    </source>
</evidence>
<feature type="binding site" evidence="17">
    <location>
        <position position="245"/>
    </location>
    <ligand>
        <name>Zn(2+)</name>
        <dbReference type="ChEBI" id="CHEBI:29105"/>
    </ligand>
</feature>
<feature type="domain" description="3-dehydroquinate synthase C-terminal" evidence="19">
    <location>
        <begin position="179"/>
        <end position="321"/>
    </location>
</feature>
<comment type="similarity">
    <text evidence="5 17">Belongs to the sugar phosphate cyclases superfamily. Dehydroquinate synthase family.</text>
</comment>
<proteinExistence type="inferred from homology"/>
<comment type="pathway">
    <text evidence="4 17">Metabolic intermediate biosynthesis; chorismate biosynthesis; chorismate from D-erythrose 4-phosphate and phosphoenolpyruvate: step 2/7.</text>
</comment>
<dbReference type="GO" id="GO:0008652">
    <property type="term" value="P:amino acid biosynthetic process"/>
    <property type="evidence" value="ECO:0007669"/>
    <property type="project" value="UniProtKB-KW"/>
</dbReference>
<evidence type="ECO:0000256" key="4">
    <source>
        <dbReference type="ARBA" id="ARBA00004661"/>
    </source>
</evidence>
<dbReference type="FunFam" id="3.40.50.1970:FF:000012">
    <property type="entry name" value="3-dehydroquinate synthase"/>
    <property type="match status" value="1"/>
</dbReference>
<feature type="binding site" evidence="17">
    <location>
        <begin position="103"/>
        <end position="107"/>
    </location>
    <ligand>
        <name>NAD(+)</name>
        <dbReference type="ChEBI" id="CHEBI:57540"/>
    </ligand>
</feature>
<name>A0A2A9CYX1_9MICO</name>
<dbReference type="Gene3D" id="3.40.50.1970">
    <property type="match status" value="1"/>
</dbReference>
<comment type="catalytic activity">
    <reaction evidence="1 17">
        <text>7-phospho-2-dehydro-3-deoxy-D-arabino-heptonate = 3-dehydroquinate + phosphate</text>
        <dbReference type="Rhea" id="RHEA:21968"/>
        <dbReference type="ChEBI" id="CHEBI:32364"/>
        <dbReference type="ChEBI" id="CHEBI:43474"/>
        <dbReference type="ChEBI" id="CHEBI:58394"/>
        <dbReference type="EC" id="4.2.3.4"/>
    </reaction>
</comment>
<dbReference type="NCBIfam" id="TIGR01357">
    <property type="entry name" value="aroB"/>
    <property type="match status" value="1"/>
</dbReference>
<dbReference type="InterPro" id="IPR016037">
    <property type="entry name" value="DHQ_synth_AroB"/>
</dbReference>
<evidence type="ECO:0000256" key="3">
    <source>
        <dbReference type="ARBA" id="ARBA00004496"/>
    </source>
</evidence>
<sequence length="365" mass="38933">MTRRITVTAEHTYDVLIGSSLLGELAPLLGGDVRRVLILAPHALATTAEAMREDLLAGGLEAYIAEVPDAEEAKTAQVAAFCWGVLGQADFTRSDAIVGLGGGATTDLAGFVAATWLRGIRVIQVPTTLLAMVDAAVGGKTGINTAEGKNLVGSFHSPRGVLADLSTLETLPRHDLVAGLAEVVKCGFIADPEILTLIENDPDGARTPGSAVLAELVERSVAVKASVVSQDLREASLREILNYGHTFGHAIEFTERFSWRHGAAVSVGMVYAAELARLAGRLSEDVVARHRAVLELLGLPTTYRGDRWPRLLEAMRRDKKTRGDMLRFVVLEDVARPTRLEGPDPTLLTAAYAEVAVDQASSIDL</sequence>
<feature type="binding site" evidence="17">
    <location>
        <begin position="167"/>
        <end position="170"/>
    </location>
    <ligand>
        <name>NAD(+)</name>
        <dbReference type="ChEBI" id="CHEBI:57540"/>
    </ligand>
</feature>